<evidence type="ECO:0000313" key="12">
    <source>
        <dbReference type="EMBL" id="PXA70642.1"/>
    </source>
</evidence>
<keyword evidence="6 12" id="KW-0418">Kinase</keyword>
<dbReference type="InterPro" id="IPR036890">
    <property type="entry name" value="HATPase_C_sf"/>
</dbReference>
<keyword evidence="5" id="KW-0547">Nucleotide-binding</keyword>
<dbReference type="EC" id="2.7.13.3" evidence="2"/>
<evidence type="ECO:0000256" key="5">
    <source>
        <dbReference type="ARBA" id="ARBA00022741"/>
    </source>
</evidence>
<comment type="catalytic activity">
    <reaction evidence="1">
        <text>ATP + protein L-histidine = ADP + protein N-phospho-L-histidine.</text>
        <dbReference type="EC" id="2.7.13.3"/>
    </reaction>
</comment>
<dbReference type="PANTHER" id="PTHR24421">
    <property type="entry name" value="NITRATE/NITRITE SENSOR PROTEIN NARX-RELATED"/>
    <property type="match status" value="1"/>
</dbReference>
<dbReference type="OrthoDB" id="227596at2"/>
<feature type="transmembrane region" description="Helical" evidence="9">
    <location>
        <begin position="109"/>
        <end position="142"/>
    </location>
</feature>
<protein>
    <recommendedName>
        <fullName evidence="2">histidine kinase</fullName>
        <ecNumber evidence="2">2.7.13.3</ecNumber>
    </recommendedName>
</protein>
<feature type="transmembrane region" description="Helical" evidence="9">
    <location>
        <begin position="176"/>
        <end position="195"/>
    </location>
</feature>
<dbReference type="GO" id="GO:0046983">
    <property type="term" value="F:protein dimerization activity"/>
    <property type="evidence" value="ECO:0007669"/>
    <property type="project" value="InterPro"/>
</dbReference>
<keyword evidence="9" id="KW-1133">Transmembrane helix</keyword>
<evidence type="ECO:0000256" key="9">
    <source>
        <dbReference type="SAM" id="Phobius"/>
    </source>
</evidence>
<dbReference type="Pfam" id="PF07730">
    <property type="entry name" value="HisKA_3"/>
    <property type="match status" value="1"/>
</dbReference>
<evidence type="ECO:0000259" key="10">
    <source>
        <dbReference type="Pfam" id="PF02518"/>
    </source>
</evidence>
<dbReference type="Gene3D" id="1.20.5.1930">
    <property type="match status" value="1"/>
</dbReference>
<proteinExistence type="predicted"/>
<gene>
    <name evidence="12" type="ORF">CTB96_06015</name>
</gene>
<evidence type="ECO:0000313" key="13">
    <source>
        <dbReference type="Proteomes" id="UP000246722"/>
    </source>
</evidence>
<keyword evidence="4" id="KW-0808">Transferase</keyword>
<keyword evidence="13" id="KW-1185">Reference proteome</keyword>
<evidence type="ECO:0000256" key="3">
    <source>
        <dbReference type="ARBA" id="ARBA00022553"/>
    </source>
</evidence>
<comment type="caution">
    <text evidence="12">The sequence shown here is derived from an EMBL/GenBank/DDBJ whole genome shotgun (WGS) entry which is preliminary data.</text>
</comment>
<dbReference type="Proteomes" id="UP000246722">
    <property type="component" value="Unassembled WGS sequence"/>
</dbReference>
<dbReference type="EMBL" id="QHLY01000007">
    <property type="protein sequence ID" value="PXA70642.1"/>
    <property type="molecule type" value="Genomic_DNA"/>
</dbReference>
<evidence type="ECO:0000256" key="4">
    <source>
        <dbReference type="ARBA" id="ARBA00022679"/>
    </source>
</evidence>
<feature type="transmembrane region" description="Helical" evidence="9">
    <location>
        <begin position="149"/>
        <end position="170"/>
    </location>
</feature>
<dbReference type="RefSeq" id="WP_110126023.1">
    <property type="nucleotide sequence ID" value="NZ_QHLY01000007.1"/>
</dbReference>
<dbReference type="InterPro" id="IPR011712">
    <property type="entry name" value="Sig_transdc_His_kin_sub3_dim/P"/>
</dbReference>
<dbReference type="GO" id="GO:0000155">
    <property type="term" value="F:phosphorelay sensor kinase activity"/>
    <property type="evidence" value="ECO:0007669"/>
    <property type="project" value="InterPro"/>
</dbReference>
<dbReference type="GO" id="GO:0016020">
    <property type="term" value="C:membrane"/>
    <property type="evidence" value="ECO:0007669"/>
    <property type="project" value="InterPro"/>
</dbReference>
<evidence type="ECO:0000256" key="8">
    <source>
        <dbReference type="ARBA" id="ARBA00023012"/>
    </source>
</evidence>
<keyword evidence="7" id="KW-0067">ATP-binding</keyword>
<keyword evidence="8" id="KW-0902">Two-component regulatory system</keyword>
<reference evidence="12 13" key="1">
    <citation type="submission" date="2018-05" db="EMBL/GenBank/DDBJ databases">
        <title>Genetic diversity of glacier-inhabiting Cryobacterium bacteria in China and description of Cryobacterium mengkeensis sp. nov. and Arthrobacter glacialis sp. nov.</title>
        <authorList>
            <person name="Liu Q."/>
            <person name="Xin Y.-H."/>
        </authorList>
    </citation>
    <scope>NUCLEOTIDE SEQUENCE [LARGE SCALE GENOMIC DNA]</scope>
    <source>
        <strain evidence="12 13">SK-1</strain>
    </source>
</reference>
<evidence type="ECO:0000256" key="6">
    <source>
        <dbReference type="ARBA" id="ARBA00022777"/>
    </source>
</evidence>
<dbReference type="Pfam" id="PF02518">
    <property type="entry name" value="HATPase_c"/>
    <property type="match status" value="1"/>
</dbReference>
<feature type="domain" description="Signal transduction histidine kinase subgroup 3 dimerisation and phosphoacceptor" evidence="11">
    <location>
        <begin position="220"/>
        <end position="285"/>
    </location>
</feature>
<dbReference type="InterPro" id="IPR050482">
    <property type="entry name" value="Sensor_HK_TwoCompSys"/>
</dbReference>
<dbReference type="GO" id="GO:0005524">
    <property type="term" value="F:ATP binding"/>
    <property type="evidence" value="ECO:0007669"/>
    <property type="project" value="UniProtKB-KW"/>
</dbReference>
<dbReference type="InterPro" id="IPR003594">
    <property type="entry name" value="HATPase_dom"/>
</dbReference>
<accession>A0A317ZYM3</accession>
<evidence type="ECO:0000256" key="7">
    <source>
        <dbReference type="ARBA" id="ARBA00022840"/>
    </source>
</evidence>
<evidence type="ECO:0000256" key="2">
    <source>
        <dbReference type="ARBA" id="ARBA00012438"/>
    </source>
</evidence>
<dbReference type="Gene3D" id="3.30.565.10">
    <property type="entry name" value="Histidine kinase-like ATPase, C-terminal domain"/>
    <property type="match status" value="1"/>
</dbReference>
<keyword evidence="9" id="KW-0472">Membrane</keyword>
<dbReference type="SUPFAM" id="SSF55874">
    <property type="entry name" value="ATPase domain of HSP90 chaperone/DNA topoisomerase II/histidine kinase"/>
    <property type="match status" value="1"/>
</dbReference>
<organism evidence="12 13">
    <name type="scientific">Cryobacterium arcticum</name>
    <dbReference type="NCBI Taxonomy" id="670052"/>
    <lineage>
        <taxon>Bacteria</taxon>
        <taxon>Bacillati</taxon>
        <taxon>Actinomycetota</taxon>
        <taxon>Actinomycetes</taxon>
        <taxon>Micrococcales</taxon>
        <taxon>Microbacteriaceae</taxon>
        <taxon>Cryobacterium</taxon>
    </lineage>
</organism>
<dbReference type="CDD" id="cd16917">
    <property type="entry name" value="HATPase_UhpB-NarQ-NarX-like"/>
    <property type="match status" value="1"/>
</dbReference>
<evidence type="ECO:0000256" key="1">
    <source>
        <dbReference type="ARBA" id="ARBA00000085"/>
    </source>
</evidence>
<evidence type="ECO:0000259" key="11">
    <source>
        <dbReference type="Pfam" id="PF07730"/>
    </source>
</evidence>
<sequence length="435" mass="46102">MSSSAETPGYDSGWSERRRGWPGERLPPSVRLWLPVVVSLLVQVPTTAFQLWRGRWGLPEGETPFDTRRWAEALPGPGESAPAAVAVLVLALAFVGPLSLIAARRFPGPVVMISAVAAAAPILILPTVVTPFAALAFAVVLGIVRGARIWVYASVALAWVGTIALAGLWGISFNPFRIAGTTFVLVLLMGAGEGLRRRREAILEHRRSADARRLTAEQRERMRIARELHDVLAHSLSQINVQAGVGLHLIDSQPQKAADALANIKSASKNALDEVRTVLGILRSDPAEPSSAPLAPEPDLAGLPALIDSFRAQGLGVAYVNLLEVESAAPAATQLALYRICQEALTNVLRHSRSHDASVYLGIDRGAYLLTVTDSGAPGERLPPVDPGGGLLGMRERAELLGGTLRAGPTESGGFLVEARLPLPGRAGQGERGNG</sequence>
<feature type="domain" description="Histidine kinase/HSP90-like ATPase" evidence="10">
    <location>
        <begin position="334"/>
        <end position="424"/>
    </location>
</feature>
<dbReference type="AlphaFoldDB" id="A0A317ZYM3"/>
<feature type="transmembrane region" description="Helical" evidence="9">
    <location>
        <begin position="83"/>
        <end position="103"/>
    </location>
</feature>
<dbReference type="PANTHER" id="PTHR24421:SF10">
    <property type="entry name" value="NITRATE_NITRITE SENSOR PROTEIN NARQ"/>
    <property type="match status" value="1"/>
</dbReference>
<keyword evidence="3" id="KW-0597">Phosphoprotein</keyword>
<keyword evidence="9" id="KW-0812">Transmembrane</keyword>
<name>A0A317ZYM3_9MICO</name>